<dbReference type="InterPro" id="IPR002656">
    <property type="entry name" value="Acyl_transf_3_dom"/>
</dbReference>
<name>A0A955LV40_UNCKA</name>
<dbReference type="AlphaFoldDB" id="A0A955LV40"/>
<evidence type="ECO:0000256" key="1">
    <source>
        <dbReference type="SAM" id="Phobius"/>
    </source>
</evidence>
<reference evidence="3" key="2">
    <citation type="journal article" date="2021" name="Microbiome">
        <title>Successional dynamics and alternative stable states in a saline activated sludge microbial community over 9 years.</title>
        <authorList>
            <person name="Wang Y."/>
            <person name="Ye J."/>
            <person name="Ju F."/>
            <person name="Liu L."/>
            <person name="Boyd J.A."/>
            <person name="Deng Y."/>
            <person name="Parks D.H."/>
            <person name="Jiang X."/>
            <person name="Yin X."/>
            <person name="Woodcroft B.J."/>
            <person name="Tyson G.W."/>
            <person name="Hugenholtz P."/>
            <person name="Polz M.F."/>
            <person name="Zhang T."/>
        </authorList>
    </citation>
    <scope>NUCLEOTIDE SEQUENCE</scope>
    <source>
        <strain evidence="3">HKST-UBA02</strain>
    </source>
</reference>
<keyword evidence="1" id="KW-0472">Membrane</keyword>
<dbReference type="EMBL" id="JAGQKY010000011">
    <property type="protein sequence ID" value="MCA9397283.1"/>
    <property type="molecule type" value="Genomic_DNA"/>
</dbReference>
<feature type="domain" description="Acyltransferase 3" evidence="2">
    <location>
        <begin position="9"/>
        <end position="320"/>
    </location>
</feature>
<proteinExistence type="predicted"/>
<feature type="transmembrane region" description="Helical" evidence="1">
    <location>
        <begin position="115"/>
        <end position="132"/>
    </location>
</feature>
<evidence type="ECO:0000313" key="4">
    <source>
        <dbReference type="Proteomes" id="UP000699691"/>
    </source>
</evidence>
<reference evidence="3" key="1">
    <citation type="submission" date="2020-04" db="EMBL/GenBank/DDBJ databases">
        <authorList>
            <person name="Zhang T."/>
        </authorList>
    </citation>
    <scope>NUCLEOTIDE SEQUENCE</scope>
    <source>
        <strain evidence="3">HKST-UBA02</strain>
    </source>
</reference>
<feature type="transmembrane region" description="Helical" evidence="1">
    <location>
        <begin position="44"/>
        <end position="64"/>
    </location>
</feature>
<feature type="transmembrane region" description="Helical" evidence="1">
    <location>
        <begin position="216"/>
        <end position="234"/>
    </location>
</feature>
<feature type="transmembrane region" description="Helical" evidence="1">
    <location>
        <begin position="12"/>
        <end position="32"/>
    </location>
</feature>
<feature type="transmembrane region" description="Helical" evidence="1">
    <location>
        <begin position="284"/>
        <end position="302"/>
    </location>
</feature>
<keyword evidence="1" id="KW-1133">Transmembrane helix</keyword>
<feature type="transmembrane region" description="Helical" evidence="1">
    <location>
        <begin position="183"/>
        <end position="204"/>
    </location>
</feature>
<accession>A0A955LV40</accession>
<evidence type="ECO:0000313" key="3">
    <source>
        <dbReference type="EMBL" id="MCA9397283.1"/>
    </source>
</evidence>
<feature type="transmembrane region" description="Helical" evidence="1">
    <location>
        <begin position="246"/>
        <end position="272"/>
    </location>
</feature>
<feature type="transmembrane region" description="Helical" evidence="1">
    <location>
        <begin position="144"/>
        <end position="163"/>
    </location>
</feature>
<protein>
    <submittedName>
        <fullName evidence="3">DUF1624 domain-containing protein</fullName>
    </submittedName>
</protein>
<evidence type="ECO:0000259" key="2">
    <source>
        <dbReference type="Pfam" id="PF01757"/>
    </source>
</evidence>
<keyword evidence="1" id="KW-0812">Transmembrane</keyword>
<dbReference type="GO" id="GO:0016747">
    <property type="term" value="F:acyltransferase activity, transferring groups other than amino-acyl groups"/>
    <property type="evidence" value="ECO:0007669"/>
    <property type="project" value="InterPro"/>
</dbReference>
<feature type="transmembrane region" description="Helical" evidence="1">
    <location>
        <begin position="76"/>
        <end position="95"/>
    </location>
</feature>
<feature type="transmembrane region" description="Helical" evidence="1">
    <location>
        <begin position="308"/>
        <end position="328"/>
    </location>
</feature>
<comment type="caution">
    <text evidence="3">The sequence shown here is derived from an EMBL/GenBank/DDBJ whole genome shotgun (WGS) entry which is preliminary data.</text>
</comment>
<organism evidence="3 4">
    <name type="scientific">candidate division WWE3 bacterium</name>
    <dbReference type="NCBI Taxonomy" id="2053526"/>
    <lineage>
        <taxon>Bacteria</taxon>
        <taxon>Katanobacteria</taxon>
    </lineage>
</organism>
<dbReference type="Pfam" id="PF01757">
    <property type="entry name" value="Acyl_transf_3"/>
    <property type="match status" value="1"/>
</dbReference>
<sequence length="335" mass="38913">MKVNSNRDYSLDFLRGLAVIFMIITHVIAIFYTGNNNIIDWFEWWGATICFTTFLFVFSVLYGLKLSKDTIDTTKQVKRFVTILISYYAIALWVSLFYKDYSITNILLFVEQPEFTEFIITFGWYILIISLFQKQLKPLLNRPLTLFIIGILLYSSSLFLYNSETSNLFTSLIKSQLVGYNNWHTFGVLTYSPVFFMGLWWGNTILHDSSSHSHKISKMIATITAGLLLLTYFFQLSTWHRWPPSALFLLYGIAFCWIIVTVWPYVKTWYLITSPILSVGQKALTYYFGHLIILMPLILVIPTESVPAIETAMLVIAIFALLKAFILLPKRSHWH</sequence>
<gene>
    <name evidence="3" type="ORF">KC573_00490</name>
</gene>
<dbReference type="Proteomes" id="UP000699691">
    <property type="component" value="Unassembled WGS sequence"/>
</dbReference>